<dbReference type="PANTHER" id="PTHR30419:SF8">
    <property type="entry name" value="NITROGEN ASSIMILATION TRANSCRIPTIONAL ACTIVATOR-RELATED"/>
    <property type="match status" value="1"/>
</dbReference>
<accession>A0A225MVG1</accession>
<dbReference type="EMBL" id="NJIH01000003">
    <property type="protein sequence ID" value="OWT63810.1"/>
    <property type="molecule type" value="Genomic_DNA"/>
</dbReference>
<dbReference type="Pfam" id="PF00126">
    <property type="entry name" value="HTH_1"/>
    <property type="match status" value="1"/>
</dbReference>
<dbReference type="Gene3D" id="1.10.10.10">
    <property type="entry name" value="Winged helix-like DNA-binding domain superfamily/Winged helix DNA-binding domain"/>
    <property type="match status" value="1"/>
</dbReference>
<dbReference type="Gene3D" id="3.40.190.290">
    <property type="match status" value="1"/>
</dbReference>
<protein>
    <submittedName>
        <fullName evidence="6">LysR family transcriptional regulator</fullName>
    </submittedName>
</protein>
<feature type="domain" description="HTH lysR-type" evidence="5">
    <location>
        <begin position="3"/>
        <end position="60"/>
    </location>
</feature>
<evidence type="ECO:0000313" key="7">
    <source>
        <dbReference type="Proteomes" id="UP000214603"/>
    </source>
</evidence>
<organism evidence="6 7">
    <name type="scientific">Candidimonas nitroreducens</name>
    <dbReference type="NCBI Taxonomy" id="683354"/>
    <lineage>
        <taxon>Bacteria</taxon>
        <taxon>Pseudomonadati</taxon>
        <taxon>Pseudomonadota</taxon>
        <taxon>Betaproteobacteria</taxon>
        <taxon>Burkholderiales</taxon>
        <taxon>Alcaligenaceae</taxon>
        <taxon>Candidimonas</taxon>
    </lineage>
</organism>
<reference evidence="7" key="1">
    <citation type="submission" date="2017-06" db="EMBL/GenBank/DDBJ databases">
        <title>Herbaspirillum phytohormonus sp. nov., isolated from the root nodule of Robinia pseudoacacia in lead-zinc mine.</title>
        <authorList>
            <person name="Fan M."/>
            <person name="Lin Y."/>
        </authorList>
    </citation>
    <scope>NUCLEOTIDE SEQUENCE [LARGE SCALE GENOMIC DNA]</scope>
    <source>
        <strain evidence="7">SC-089</strain>
    </source>
</reference>
<dbReference type="Pfam" id="PF03466">
    <property type="entry name" value="LysR_substrate"/>
    <property type="match status" value="1"/>
</dbReference>
<dbReference type="GO" id="GO:0003677">
    <property type="term" value="F:DNA binding"/>
    <property type="evidence" value="ECO:0007669"/>
    <property type="project" value="UniProtKB-KW"/>
</dbReference>
<dbReference type="OrthoDB" id="9133980at2"/>
<dbReference type="SUPFAM" id="SSF46785">
    <property type="entry name" value="Winged helix' DNA-binding domain"/>
    <property type="match status" value="1"/>
</dbReference>
<keyword evidence="3" id="KW-0238">DNA-binding</keyword>
<evidence type="ECO:0000313" key="6">
    <source>
        <dbReference type="EMBL" id="OWT63810.1"/>
    </source>
</evidence>
<evidence type="ECO:0000256" key="3">
    <source>
        <dbReference type="ARBA" id="ARBA00023125"/>
    </source>
</evidence>
<evidence type="ECO:0000256" key="2">
    <source>
        <dbReference type="ARBA" id="ARBA00023015"/>
    </source>
</evidence>
<dbReference type="SUPFAM" id="SSF53850">
    <property type="entry name" value="Periplasmic binding protein-like II"/>
    <property type="match status" value="1"/>
</dbReference>
<keyword evidence="7" id="KW-1185">Reference proteome</keyword>
<dbReference type="InterPro" id="IPR005119">
    <property type="entry name" value="LysR_subst-bd"/>
</dbReference>
<evidence type="ECO:0000256" key="1">
    <source>
        <dbReference type="ARBA" id="ARBA00009437"/>
    </source>
</evidence>
<name>A0A225MVG1_9BURK</name>
<dbReference type="RefSeq" id="WP_088602389.1">
    <property type="nucleotide sequence ID" value="NZ_NJIH01000003.1"/>
</dbReference>
<comment type="similarity">
    <text evidence="1">Belongs to the LysR transcriptional regulatory family.</text>
</comment>
<dbReference type="PROSITE" id="PS50931">
    <property type="entry name" value="HTH_LYSR"/>
    <property type="match status" value="1"/>
</dbReference>
<dbReference type="PANTHER" id="PTHR30419">
    <property type="entry name" value="HTH-TYPE TRANSCRIPTIONAL REGULATOR YBHD"/>
    <property type="match status" value="1"/>
</dbReference>
<dbReference type="AlphaFoldDB" id="A0A225MVG1"/>
<dbReference type="GO" id="GO:0003700">
    <property type="term" value="F:DNA-binding transcription factor activity"/>
    <property type="evidence" value="ECO:0007669"/>
    <property type="project" value="InterPro"/>
</dbReference>
<evidence type="ECO:0000256" key="4">
    <source>
        <dbReference type="ARBA" id="ARBA00023163"/>
    </source>
</evidence>
<dbReference type="InterPro" id="IPR000847">
    <property type="entry name" value="LysR_HTH_N"/>
</dbReference>
<gene>
    <name evidence="6" type="ORF">CEY11_05750</name>
</gene>
<dbReference type="Proteomes" id="UP000214603">
    <property type="component" value="Unassembled WGS sequence"/>
</dbReference>
<evidence type="ECO:0000259" key="5">
    <source>
        <dbReference type="PROSITE" id="PS50931"/>
    </source>
</evidence>
<keyword evidence="2" id="KW-0805">Transcription regulation</keyword>
<sequence>MNIELRDLRYFEIIAGLGHLGKAAEVLCRSQPALTKCIQRLEGEVGAALFERKGRGLQLTAVGREFQARAAKVRAASDRYLNDMRDFVAGSVGKVRVGCGPITADYLLPIICNLVLGHEPGISLEVTINTNYVLKDLIRQDRLDMIVGVVTGDDEFRHQAFIDDTVVVAAGRHHPIFRRGKVRLEQLPDYKWILPNAMVGSRKWLDDVFLAHDLPRPHAHIETNSLPSIHDVIGSTDLLCFLSRLTLAHPKTRGLLREVRLRETTMVRQLGITYPRGSLMPATARLIELLDRHHPEHIGVVPSEPGLAS</sequence>
<dbReference type="InterPro" id="IPR036390">
    <property type="entry name" value="WH_DNA-bd_sf"/>
</dbReference>
<dbReference type="InterPro" id="IPR036388">
    <property type="entry name" value="WH-like_DNA-bd_sf"/>
</dbReference>
<dbReference type="InterPro" id="IPR050950">
    <property type="entry name" value="HTH-type_LysR_regulators"/>
</dbReference>
<keyword evidence="4" id="KW-0804">Transcription</keyword>
<dbReference type="PRINTS" id="PR00039">
    <property type="entry name" value="HTHLYSR"/>
</dbReference>
<dbReference type="GO" id="GO:0005829">
    <property type="term" value="C:cytosol"/>
    <property type="evidence" value="ECO:0007669"/>
    <property type="project" value="TreeGrafter"/>
</dbReference>
<comment type="caution">
    <text evidence="6">The sequence shown here is derived from an EMBL/GenBank/DDBJ whole genome shotgun (WGS) entry which is preliminary data.</text>
</comment>
<proteinExistence type="inferred from homology"/>